<proteinExistence type="predicted"/>
<accession>A0ABQ5HMF9</accession>
<reference evidence="2" key="1">
    <citation type="journal article" date="2022" name="Int. J. Mol. Sci.">
        <title>Draft Genome of Tanacetum Coccineum: Genomic Comparison of Closely Related Tanacetum-Family Plants.</title>
        <authorList>
            <person name="Yamashiro T."/>
            <person name="Shiraishi A."/>
            <person name="Nakayama K."/>
            <person name="Satake H."/>
        </authorList>
    </citation>
    <scope>NUCLEOTIDE SEQUENCE</scope>
</reference>
<feature type="region of interest" description="Disordered" evidence="1">
    <location>
        <begin position="261"/>
        <end position="285"/>
    </location>
</feature>
<evidence type="ECO:0000313" key="2">
    <source>
        <dbReference type="EMBL" id="GJT88601.1"/>
    </source>
</evidence>
<feature type="region of interest" description="Disordered" evidence="1">
    <location>
        <begin position="168"/>
        <end position="248"/>
    </location>
</feature>
<feature type="compositionally biased region" description="Polar residues" evidence="1">
    <location>
        <begin position="213"/>
        <end position="229"/>
    </location>
</feature>
<evidence type="ECO:0000256" key="1">
    <source>
        <dbReference type="SAM" id="MobiDB-lite"/>
    </source>
</evidence>
<sequence length="380" mass="40168">MATSIISVSCDSSEESVGSSTSRVVMFGIIPTVIPVVSEVAAIVASPAGILDLEIYTTSETDPFEDLSSPVHAPAAHIISSFLHSSDSSEASDNPFGSDSFVSHLSLDSHEIVPAPPGVHRRPTILVLPGQEIPLCRPYRTYPDGVLRMLTARKRVHPFLARIPANRRRFHSSSSLPPRKRHRATPYSSSSNLPSSTTTVAPANVPGLATKDTPVTTVDHSPTPSSSVGPSRKRCRSPATSIPLAIPTPGVVSSARADLLPPLKRIGGPSATLSSEDGSEGSMEVGSKEHIDSNVMADIEADIAAEATTTDEIRAKTEVGFEGDDKAEDEAESSARGTIKIGVDIVSEPKIIADSLVPASDKGSRENFKIELDVVIQLFL</sequence>
<reference evidence="2" key="2">
    <citation type="submission" date="2022-01" db="EMBL/GenBank/DDBJ databases">
        <authorList>
            <person name="Yamashiro T."/>
            <person name="Shiraishi A."/>
            <person name="Satake H."/>
            <person name="Nakayama K."/>
        </authorList>
    </citation>
    <scope>NUCLEOTIDE SEQUENCE</scope>
</reference>
<keyword evidence="3" id="KW-1185">Reference proteome</keyword>
<protein>
    <submittedName>
        <fullName evidence="2">Uncharacterized protein</fullName>
    </submittedName>
</protein>
<gene>
    <name evidence="2" type="ORF">Tco_1070318</name>
</gene>
<dbReference type="Proteomes" id="UP001151760">
    <property type="component" value="Unassembled WGS sequence"/>
</dbReference>
<name>A0ABQ5HMF9_9ASTR</name>
<evidence type="ECO:0000313" key="3">
    <source>
        <dbReference type="Proteomes" id="UP001151760"/>
    </source>
</evidence>
<comment type="caution">
    <text evidence="2">The sequence shown here is derived from an EMBL/GenBank/DDBJ whole genome shotgun (WGS) entry which is preliminary data.</text>
</comment>
<organism evidence="2 3">
    <name type="scientific">Tanacetum coccineum</name>
    <dbReference type="NCBI Taxonomy" id="301880"/>
    <lineage>
        <taxon>Eukaryota</taxon>
        <taxon>Viridiplantae</taxon>
        <taxon>Streptophyta</taxon>
        <taxon>Embryophyta</taxon>
        <taxon>Tracheophyta</taxon>
        <taxon>Spermatophyta</taxon>
        <taxon>Magnoliopsida</taxon>
        <taxon>eudicotyledons</taxon>
        <taxon>Gunneridae</taxon>
        <taxon>Pentapetalae</taxon>
        <taxon>asterids</taxon>
        <taxon>campanulids</taxon>
        <taxon>Asterales</taxon>
        <taxon>Asteraceae</taxon>
        <taxon>Asteroideae</taxon>
        <taxon>Anthemideae</taxon>
        <taxon>Anthemidinae</taxon>
        <taxon>Tanacetum</taxon>
    </lineage>
</organism>
<dbReference type="EMBL" id="BQNB010019745">
    <property type="protein sequence ID" value="GJT88601.1"/>
    <property type="molecule type" value="Genomic_DNA"/>
</dbReference>
<feature type="compositionally biased region" description="Low complexity" evidence="1">
    <location>
        <begin position="185"/>
        <end position="199"/>
    </location>
</feature>